<keyword evidence="3" id="KW-1185">Reference proteome</keyword>
<accession>A0ABM8G7U5</accession>
<feature type="compositionally biased region" description="Low complexity" evidence="1">
    <location>
        <begin position="77"/>
        <end position="93"/>
    </location>
</feature>
<dbReference type="EMBL" id="AP027731">
    <property type="protein sequence ID" value="BDZ44249.1"/>
    <property type="molecule type" value="Genomic_DNA"/>
</dbReference>
<proteinExistence type="predicted"/>
<name>A0ABM8G7U5_9MICO</name>
<gene>
    <name evidence="2" type="ORF">GCM10025866_01580</name>
</gene>
<evidence type="ECO:0000256" key="1">
    <source>
        <dbReference type="SAM" id="MobiDB-lite"/>
    </source>
</evidence>
<dbReference type="Proteomes" id="UP001321498">
    <property type="component" value="Chromosome"/>
</dbReference>
<feature type="region of interest" description="Disordered" evidence="1">
    <location>
        <begin position="66"/>
        <end position="118"/>
    </location>
</feature>
<reference evidence="3" key="1">
    <citation type="journal article" date="2019" name="Int. J. Syst. Evol. Microbiol.">
        <title>The Global Catalogue of Microorganisms (GCM) 10K type strain sequencing project: providing services to taxonomists for standard genome sequencing and annotation.</title>
        <authorList>
            <consortium name="The Broad Institute Genomics Platform"/>
            <consortium name="The Broad Institute Genome Sequencing Center for Infectious Disease"/>
            <person name="Wu L."/>
            <person name="Ma J."/>
        </authorList>
    </citation>
    <scope>NUCLEOTIDE SEQUENCE [LARGE SCALE GENOMIC DNA]</scope>
    <source>
        <strain evidence="3">NBRC 108725</strain>
    </source>
</reference>
<evidence type="ECO:0000313" key="3">
    <source>
        <dbReference type="Proteomes" id="UP001321498"/>
    </source>
</evidence>
<feature type="compositionally biased region" description="Low complexity" evidence="1">
    <location>
        <begin position="103"/>
        <end position="118"/>
    </location>
</feature>
<sequence>MFMYFPTNYVWSMAVVASLNNGGYIDEIDRACKPVLIASQNGDDAGTEELYASWSAVVDRLVAKARDDEARGRRIGAGRPTTGPRSTPRRPSACSRPSGRGATPPTSGRSTCCSSTSS</sequence>
<evidence type="ECO:0000313" key="2">
    <source>
        <dbReference type="EMBL" id="BDZ44249.1"/>
    </source>
</evidence>
<organism evidence="2 3">
    <name type="scientific">Naasia aerilata</name>
    <dbReference type="NCBI Taxonomy" id="1162966"/>
    <lineage>
        <taxon>Bacteria</taxon>
        <taxon>Bacillati</taxon>
        <taxon>Actinomycetota</taxon>
        <taxon>Actinomycetes</taxon>
        <taxon>Micrococcales</taxon>
        <taxon>Microbacteriaceae</taxon>
        <taxon>Naasia</taxon>
    </lineage>
</organism>
<protein>
    <submittedName>
        <fullName evidence="2">Uncharacterized protein</fullName>
    </submittedName>
</protein>
<dbReference type="RefSeq" id="WP_286279489.1">
    <property type="nucleotide sequence ID" value="NZ_AP027731.1"/>
</dbReference>